<dbReference type="AlphaFoldDB" id="A0A392PB01"/>
<reference evidence="1 2" key="1">
    <citation type="journal article" date="2018" name="Front. Plant Sci.">
        <title>Red Clover (Trifolium pratense) and Zigzag Clover (T. medium) - A Picture of Genomic Similarities and Differences.</title>
        <authorList>
            <person name="Dluhosova J."/>
            <person name="Istvanek J."/>
            <person name="Nedelnik J."/>
            <person name="Repkova J."/>
        </authorList>
    </citation>
    <scope>NUCLEOTIDE SEQUENCE [LARGE SCALE GENOMIC DNA]</scope>
    <source>
        <strain evidence="2">cv. 10/8</strain>
        <tissue evidence="1">Leaf</tissue>
    </source>
</reference>
<dbReference type="Proteomes" id="UP000265520">
    <property type="component" value="Unassembled WGS sequence"/>
</dbReference>
<feature type="non-terminal residue" evidence="1">
    <location>
        <position position="1"/>
    </location>
</feature>
<proteinExistence type="predicted"/>
<keyword evidence="2" id="KW-1185">Reference proteome</keyword>
<dbReference type="EMBL" id="LXQA010070500">
    <property type="protein sequence ID" value="MCI08837.1"/>
    <property type="molecule type" value="Genomic_DNA"/>
</dbReference>
<accession>A0A392PB01</accession>
<evidence type="ECO:0000313" key="2">
    <source>
        <dbReference type="Proteomes" id="UP000265520"/>
    </source>
</evidence>
<organism evidence="1 2">
    <name type="scientific">Trifolium medium</name>
    <dbReference type="NCBI Taxonomy" id="97028"/>
    <lineage>
        <taxon>Eukaryota</taxon>
        <taxon>Viridiplantae</taxon>
        <taxon>Streptophyta</taxon>
        <taxon>Embryophyta</taxon>
        <taxon>Tracheophyta</taxon>
        <taxon>Spermatophyta</taxon>
        <taxon>Magnoliopsida</taxon>
        <taxon>eudicotyledons</taxon>
        <taxon>Gunneridae</taxon>
        <taxon>Pentapetalae</taxon>
        <taxon>rosids</taxon>
        <taxon>fabids</taxon>
        <taxon>Fabales</taxon>
        <taxon>Fabaceae</taxon>
        <taxon>Papilionoideae</taxon>
        <taxon>50 kb inversion clade</taxon>
        <taxon>NPAAA clade</taxon>
        <taxon>Hologalegina</taxon>
        <taxon>IRL clade</taxon>
        <taxon>Trifolieae</taxon>
        <taxon>Trifolium</taxon>
    </lineage>
</organism>
<evidence type="ECO:0000313" key="1">
    <source>
        <dbReference type="EMBL" id="MCI08837.1"/>
    </source>
</evidence>
<sequence length="52" mass="5778">SGLIPAPRAAFFPDPCATRSPCCATRNSFPFFPGCRATRRHVCATRRRLQVL</sequence>
<comment type="caution">
    <text evidence="1">The sequence shown here is derived from an EMBL/GenBank/DDBJ whole genome shotgun (WGS) entry which is preliminary data.</text>
</comment>
<protein>
    <submittedName>
        <fullName evidence="1">Uncharacterized protein</fullName>
    </submittedName>
</protein>
<name>A0A392PB01_9FABA</name>